<comment type="subunit">
    <text evidence="13">Interacts with the Sec translocase complex via SecD. Specifically interacts with transmembrane segments of nascent integral membrane proteins during membrane integration.</text>
</comment>
<dbReference type="Pfam" id="PF14849">
    <property type="entry name" value="YidC_periplas"/>
    <property type="match status" value="1"/>
</dbReference>
<comment type="caution">
    <text evidence="18">The sequence shown here is derived from an EMBL/GenBank/DDBJ whole genome shotgun (WGS) entry which is preliminary data.</text>
</comment>
<comment type="similarity">
    <text evidence="2 13">Belongs to the OXA1/ALB3/YidC family. Type 1 subfamily.</text>
</comment>
<dbReference type="HAMAP" id="MF_01810">
    <property type="entry name" value="YidC_type1"/>
    <property type="match status" value="1"/>
</dbReference>
<dbReference type="NCBIfam" id="TIGR03592">
    <property type="entry name" value="yidC_oxa1_cterm"/>
    <property type="match status" value="1"/>
</dbReference>
<evidence type="ECO:0000256" key="3">
    <source>
        <dbReference type="ARBA" id="ARBA00015325"/>
    </source>
</evidence>
<evidence type="ECO:0000256" key="7">
    <source>
        <dbReference type="ARBA" id="ARBA00022927"/>
    </source>
</evidence>
<feature type="transmembrane region" description="Helical" evidence="13">
    <location>
        <begin position="368"/>
        <end position="388"/>
    </location>
</feature>
<feature type="transmembrane region" description="Helical" evidence="13">
    <location>
        <begin position="6"/>
        <end position="24"/>
    </location>
</feature>
<evidence type="ECO:0000313" key="18">
    <source>
        <dbReference type="EMBL" id="RFT16811.1"/>
    </source>
</evidence>
<evidence type="ECO:0000256" key="12">
    <source>
        <dbReference type="ARBA" id="ARBA00033342"/>
    </source>
</evidence>
<evidence type="ECO:0000256" key="8">
    <source>
        <dbReference type="ARBA" id="ARBA00022989"/>
    </source>
</evidence>
<keyword evidence="5 13" id="KW-1003">Cell membrane</keyword>
<dbReference type="GO" id="GO:0005886">
    <property type="term" value="C:plasma membrane"/>
    <property type="evidence" value="ECO:0007669"/>
    <property type="project" value="UniProtKB-SubCell"/>
</dbReference>
<keyword evidence="14" id="KW-0175">Coiled coil</keyword>
<dbReference type="CDD" id="cd19961">
    <property type="entry name" value="EcYidC-like_peri"/>
    <property type="match status" value="1"/>
</dbReference>
<dbReference type="InterPro" id="IPR038221">
    <property type="entry name" value="YidC_periplasmic_sf"/>
</dbReference>
<evidence type="ECO:0000256" key="4">
    <source>
        <dbReference type="ARBA" id="ARBA00022448"/>
    </source>
</evidence>
<keyword evidence="10 13" id="KW-0143">Chaperone</keyword>
<comment type="function">
    <text evidence="13">Required for the insertion and/or proper folding and/or complex formation of integral membrane proteins into the membrane. Involved in integration of membrane proteins that insert both dependently and independently of the Sec translocase complex, as well as at least some lipoproteins. Aids folding of multispanning membrane proteins.</text>
</comment>
<proteinExistence type="inferred from homology"/>
<dbReference type="GO" id="GO:0051205">
    <property type="term" value="P:protein insertion into membrane"/>
    <property type="evidence" value="ECO:0007669"/>
    <property type="project" value="TreeGrafter"/>
</dbReference>
<evidence type="ECO:0000256" key="10">
    <source>
        <dbReference type="ARBA" id="ARBA00023186"/>
    </source>
</evidence>
<keyword evidence="9 13" id="KW-0472">Membrane</keyword>
<dbReference type="NCBIfam" id="TIGR03593">
    <property type="entry name" value="yidC_nterm"/>
    <property type="match status" value="1"/>
</dbReference>
<dbReference type="AlphaFoldDB" id="A0A3E2BQ35"/>
<dbReference type="Proteomes" id="UP000257323">
    <property type="component" value="Unassembled WGS sequence"/>
</dbReference>
<evidence type="ECO:0000259" key="16">
    <source>
        <dbReference type="Pfam" id="PF02096"/>
    </source>
</evidence>
<evidence type="ECO:0000256" key="14">
    <source>
        <dbReference type="SAM" id="Coils"/>
    </source>
</evidence>
<feature type="transmembrane region" description="Helical" evidence="13">
    <location>
        <begin position="514"/>
        <end position="537"/>
    </location>
</feature>
<evidence type="ECO:0000256" key="13">
    <source>
        <dbReference type="HAMAP-Rule" id="MF_01810"/>
    </source>
</evidence>
<dbReference type="InterPro" id="IPR028053">
    <property type="entry name" value="Membr_insert_YidC_N"/>
</dbReference>
<feature type="domain" description="Membrane insertase YidC N-terminal" evidence="17">
    <location>
        <begin position="79"/>
        <end position="355"/>
    </location>
</feature>
<evidence type="ECO:0000256" key="9">
    <source>
        <dbReference type="ARBA" id="ARBA00023136"/>
    </source>
</evidence>
<dbReference type="InterPro" id="IPR019998">
    <property type="entry name" value="Membr_insert_YidC"/>
</dbReference>
<dbReference type="PANTHER" id="PTHR12428:SF65">
    <property type="entry name" value="CYTOCHROME C OXIDASE ASSEMBLY PROTEIN COX18, MITOCHONDRIAL"/>
    <property type="match status" value="1"/>
</dbReference>
<keyword evidence="4 13" id="KW-0813">Transport</keyword>
<feature type="domain" description="Membrane insertase YidC/Oxa/ALB C-terminal" evidence="16">
    <location>
        <begin position="368"/>
        <end position="552"/>
    </location>
</feature>
<name>A0A3E2BQ35_9BACT</name>
<feature type="coiled-coil region" evidence="14">
    <location>
        <begin position="404"/>
        <end position="434"/>
    </location>
</feature>
<dbReference type="EMBL" id="QUAH01000001">
    <property type="protein sequence ID" value="RFT16811.1"/>
    <property type="molecule type" value="Genomic_DNA"/>
</dbReference>
<dbReference type="InterPro" id="IPR028055">
    <property type="entry name" value="YidC/Oxa/ALB_C"/>
</dbReference>
<dbReference type="Pfam" id="PF02096">
    <property type="entry name" value="60KD_IMP"/>
    <property type="match status" value="1"/>
</dbReference>
<evidence type="ECO:0000256" key="15">
    <source>
        <dbReference type="SAM" id="MobiDB-lite"/>
    </source>
</evidence>
<feature type="region of interest" description="Disordered" evidence="15">
    <location>
        <begin position="34"/>
        <end position="69"/>
    </location>
</feature>
<accession>A0A3E2BQ35</accession>
<reference evidence="18 19" key="1">
    <citation type="submission" date="2018-08" db="EMBL/GenBank/DDBJ databases">
        <title>Genome analysis of the thermophilic bacterium of the candidate phylum Aminicenantes from deep subsurface aquifer revealed its physiology and ecological role.</title>
        <authorList>
            <person name="Kadnikov V.V."/>
            <person name="Mardanov A.V."/>
            <person name="Beletsky A.V."/>
            <person name="Karnachuk O.V."/>
            <person name="Ravin N.V."/>
        </authorList>
    </citation>
    <scope>NUCLEOTIDE SEQUENCE [LARGE SCALE GENOMIC DNA]</scope>
    <source>
        <strain evidence="18">BY38</strain>
    </source>
</reference>
<dbReference type="GO" id="GO:0032977">
    <property type="term" value="F:membrane insertase activity"/>
    <property type="evidence" value="ECO:0007669"/>
    <property type="project" value="InterPro"/>
</dbReference>
<feature type="transmembrane region" description="Helical" evidence="13">
    <location>
        <begin position="443"/>
        <end position="464"/>
    </location>
</feature>
<dbReference type="GO" id="GO:0015031">
    <property type="term" value="P:protein transport"/>
    <property type="evidence" value="ECO:0007669"/>
    <property type="project" value="UniProtKB-KW"/>
</dbReference>
<evidence type="ECO:0000259" key="17">
    <source>
        <dbReference type="Pfam" id="PF14849"/>
    </source>
</evidence>
<dbReference type="PRINTS" id="PR00701">
    <property type="entry name" value="60KDINNERMP"/>
</dbReference>
<keyword evidence="6 13" id="KW-0812">Transmembrane</keyword>
<keyword evidence="8 13" id="KW-1133">Transmembrane helix</keyword>
<evidence type="ECO:0000256" key="2">
    <source>
        <dbReference type="ARBA" id="ARBA00010527"/>
    </source>
</evidence>
<keyword evidence="7 13" id="KW-0653">Protein transport</keyword>
<evidence type="ECO:0000313" key="19">
    <source>
        <dbReference type="Proteomes" id="UP000257323"/>
    </source>
</evidence>
<feature type="transmembrane region" description="Helical" evidence="13">
    <location>
        <begin position="341"/>
        <end position="362"/>
    </location>
</feature>
<organism evidence="18 19">
    <name type="scientific">Candidatus Saccharicenans subterraneus</name>
    <dbReference type="NCBI Taxonomy" id="2508984"/>
    <lineage>
        <taxon>Bacteria</taxon>
        <taxon>Candidatus Aminicenantota</taxon>
        <taxon>Candidatus Aminicenantia</taxon>
        <taxon>Candidatus Aminicenantales</taxon>
        <taxon>Candidatus Saccharicenantaceae</taxon>
        <taxon>Candidatus Saccharicenans</taxon>
    </lineage>
</organism>
<evidence type="ECO:0000256" key="1">
    <source>
        <dbReference type="ARBA" id="ARBA00004429"/>
    </source>
</evidence>
<evidence type="ECO:0000256" key="11">
    <source>
        <dbReference type="ARBA" id="ARBA00033245"/>
    </source>
</evidence>
<evidence type="ECO:0000256" key="5">
    <source>
        <dbReference type="ARBA" id="ARBA00022475"/>
    </source>
</evidence>
<dbReference type="Gene3D" id="2.70.98.90">
    <property type="match status" value="1"/>
</dbReference>
<feature type="compositionally biased region" description="Low complexity" evidence="15">
    <location>
        <begin position="56"/>
        <end position="69"/>
    </location>
</feature>
<dbReference type="PRINTS" id="PR01900">
    <property type="entry name" value="YIDCPROTEIN"/>
</dbReference>
<comment type="subcellular location">
    <subcellularLocation>
        <location evidence="1">Cell inner membrane</location>
        <topology evidence="1">Multi-pass membrane protein</topology>
    </subcellularLocation>
    <subcellularLocation>
        <location evidence="13">Cell membrane</location>
        <topology evidence="13">Multi-pass membrane protein</topology>
    </subcellularLocation>
</comment>
<dbReference type="PANTHER" id="PTHR12428">
    <property type="entry name" value="OXA1"/>
    <property type="match status" value="1"/>
</dbReference>
<dbReference type="InterPro" id="IPR001708">
    <property type="entry name" value="YidC/ALB3/OXA1/COX18"/>
</dbReference>
<evidence type="ECO:0000256" key="6">
    <source>
        <dbReference type="ARBA" id="ARBA00022692"/>
    </source>
</evidence>
<sequence length="567" mass="64378">MEKRLILAIFLSFLILFLYQLLFIKPNKPAQPVPQQTAAVEKEAPGQVPEKPGEMSSAPVTPEASAPAEVVAAEQEETITVDTPLYEATWSNRGAVLKSWKLKKHLKKLPGRQDPRPEPLDLVPESAAQLGVYPLALKLDDQELADRVNGALYKFDVGHLKLGPGETASLIFEYSDGNTVKIRKQFSFNGQDYTFGIKISLEVAGKELDPVILWGPGIGSPSPEELKQKFSASRGAAFLTNRDRKVLRLQERKITLENEAVRYSGLDWAAYEENYFAAIFLMDPASSQAMVFKKERSEEQPDGKIAVIPYFYLAVSHPREAFLGPKDYDRLKAYGHQAKKIVNFGFFGGIAELLLVATKYFHDQVGNWGLAIIIMTLIIKIIFFPLTYSSTKSMARMAEIQPKIKALRAKYKRAKQDMEQRRQMNEELMRLYKEHGINPAGGCLPLLIQIPVFWGFFRMLVVAVEFRHSPFVFWIKDLSVKDPYYVTPILMGVTQFISQKMTPSTADPAQQKMMLLMPFIFTIFFMNFQAGLVLYWLTNNVLQIAQQAIMNRMMARKRESDGKRRKK</sequence>
<gene>
    <name evidence="13" type="primary">yidC</name>
    <name evidence="18" type="ORF">OP8BY_0753</name>
</gene>
<dbReference type="CDD" id="cd20070">
    <property type="entry name" value="5TM_YidC_Alb3"/>
    <property type="match status" value="1"/>
</dbReference>
<dbReference type="InterPro" id="IPR047196">
    <property type="entry name" value="YidC_ALB_C"/>
</dbReference>
<protein>
    <recommendedName>
        <fullName evidence="3 13">Membrane protein insertase YidC</fullName>
    </recommendedName>
    <alternativeName>
        <fullName evidence="12 13">Foldase YidC</fullName>
    </alternativeName>
    <alternativeName>
        <fullName evidence="11 13">Membrane integrase YidC</fullName>
    </alternativeName>
    <alternativeName>
        <fullName evidence="13">Membrane protein YidC</fullName>
    </alternativeName>
</protein>